<feature type="transmembrane region" description="Helical" evidence="1">
    <location>
        <begin position="106"/>
        <end position="127"/>
    </location>
</feature>
<feature type="transmembrane region" description="Helical" evidence="1">
    <location>
        <begin position="34"/>
        <end position="55"/>
    </location>
</feature>
<feature type="transmembrane region" description="Helical" evidence="1">
    <location>
        <begin position="180"/>
        <end position="209"/>
    </location>
</feature>
<dbReference type="Proteomes" id="UP000255515">
    <property type="component" value="Unassembled WGS sequence"/>
</dbReference>
<feature type="transmembrane region" description="Helical" evidence="1">
    <location>
        <begin position="287"/>
        <end position="307"/>
    </location>
</feature>
<accession>A0A380ZU90</accession>
<feature type="transmembrane region" description="Helical" evidence="1">
    <location>
        <begin position="7"/>
        <end position="28"/>
    </location>
</feature>
<gene>
    <name evidence="2" type="ORF">NCTC11661_02068</name>
</gene>
<reference evidence="2 3" key="1">
    <citation type="submission" date="2018-06" db="EMBL/GenBank/DDBJ databases">
        <authorList>
            <consortium name="Pathogen Informatics"/>
            <person name="Doyle S."/>
        </authorList>
    </citation>
    <scope>NUCLEOTIDE SEQUENCE [LARGE SCALE GENOMIC DNA]</scope>
    <source>
        <strain evidence="2 3">NCTC11661</strain>
    </source>
</reference>
<keyword evidence="1" id="KW-0472">Membrane</keyword>
<evidence type="ECO:0000256" key="1">
    <source>
        <dbReference type="SAM" id="Phobius"/>
    </source>
</evidence>
<proteinExistence type="predicted"/>
<organism evidence="2 3">
    <name type="scientific">Bergeyella zoohelcum</name>
    <dbReference type="NCBI Taxonomy" id="1015"/>
    <lineage>
        <taxon>Bacteria</taxon>
        <taxon>Pseudomonadati</taxon>
        <taxon>Bacteroidota</taxon>
        <taxon>Flavobacteriia</taxon>
        <taxon>Flavobacteriales</taxon>
        <taxon>Weeksellaceae</taxon>
        <taxon>Bergeyella</taxon>
    </lineage>
</organism>
<feature type="transmembrane region" description="Helical" evidence="1">
    <location>
        <begin position="221"/>
        <end position="237"/>
    </location>
</feature>
<sequence>MFKRLSSISIPLFIVLPLAGFITSLFNVRSRSSAVVYVAFAALFGYAISFTDASADSYRYASAFREFDNTLNFDRIIELYKNGELRDVYRLLVFYIASIFSNNPKVMYALAGCIYGIFSYLVLRIFVTEKGKWNDSFTLILALSIFTYASISNINGFRFWTGAIFAFYSIYQLFIKRKPIWFIGIVITPLFHYGLLLLLPVLFVYLFIGEKSYDKKGVSRLIFYGFIIAFLASWGLSPNSISLGFLSESGVVSGAIGDRIDYLNDSDTIAKLESRVGESAFLSVQKYFNILIKIYVFVVVLFMSNLVKRMRGIDKIEYTRFFAFVLYFYSFAFIAISFPSGGRFMNIAHMFLFILMVKLYAVYKNEKMKKIIVLSLIPFSFSIAFTNGMLPLMILSPTFWYGNVFWIIYEGIGF</sequence>
<dbReference type="EMBL" id="UFTJ01000003">
    <property type="protein sequence ID" value="SUV52921.1"/>
    <property type="molecule type" value="Genomic_DNA"/>
</dbReference>
<feature type="transmembrane region" description="Helical" evidence="1">
    <location>
        <begin position="319"/>
        <end position="338"/>
    </location>
</feature>
<dbReference type="RefSeq" id="WP_002687877.1">
    <property type="nucleotide sequence ID" value="NZ_UFTJ01000003.1"/>
</dbReference>
<keyword evidence="1" id="KW-0812">Transmembrane</keyword>
<dbReference type="AlphaFoldDB" id="A0A380ZU90"/>
<evidence type="ECO:0008006" key="4">
    <source>
        <dbReference type="Google" id="ProtNLM"/>
    </source>
</evidence>
<evidence type="ECO:0000313" key="3">
    <source>
        <dbReference type="Proteomes" id="UP000255515"/>
    </source>
</evidence>
<protein>
    <recommendedName>
        <fullName evidence="4">EpsG family protein</fullName>
    </recommendedName>
</protein>
<feature type="transmembrane region" description="Helical" evidence="1">
    <location>
        <begin position="344"/>
        <end position="361"/>
    </location>
</feature>
<name>A0A380ZU90_9FLAO</name>
<feature type="transmembrane region" description="Helical" evidence="1">
    <location>
        <begin position="373"/>
        <end position="395"/>
    </location>
</feature>
<evidence type="ECO:0000313" key="2">
    <source>
        <dbReference type="EMBL" id="SUV52921.1"/>
    </source>
</evidence>
<keyword evidence="1" id="KW-1133">Transmembrane helix</keyword>